<evidence type="ECO:0000256" key="2">
    <source>
        <dbReference type="ARBA" id="ARBA00022840"/>
    </source>
</evidence>
<name>A0A849ACB6_9ACTN</name>
<comment type="caution">
    <text evidence="4">The sequence shown here is derived from an EMBL/GenBank/DDBJ whole genome shotgun (WGS) entry which is preliminary data.</text>
</comment>
<keyword evidence="5" id="KW-1185">Reference proteome</keyword>
<dbReference type="Gene3D" id="3.40.50.300">
    <property type="entry name" value="P-loop containing nucleotide triphosphate hydrolases"/>
    <property type="match status" value="1"/>
</dbReference>
<dbReference type="Proteomes" id="UP000562984">
    <property type="component" value="Unassembled WGS sequence"/>
</dbReference>
<evidence type="ECO:0000256" key="1">
    <source>
        <dbReference type="ARBA" id="ARBA00022741"/>
    </source>
</evidence>
<organism evidence="4 5">
    <name type="scientific">Nakamurella aerolata</name>
    <dbReference type="NCBI Taxonomy" id="1656892"/>
    <lineage>
        <taxon>Bacteria</taxon>
        <taxon>Bacillati</taxon>
        <taxon>Actinomycetota</taxon>
        <taxon>Actinomycetes</taxon>
        <taxon>Nakamurellales</taxon>
        <taxon>Nakamurellaceae</taxon>
        <taxon>Nakamurella</taxon>
    </lineage>
</organism>
<dbReference type="EMBL" id="JABEND010000011">
    <property type="protein sequence ID" value="NNG37236.1"/>
    <property type="molecule type" value="Genomic_DNA"/>
</dbReference>
<dbReference type="SMART" id="SM00382">
    <property type="entry name" value="AAA"/>
    <property type="match status" value="1"/>
</dbReference>
<gene>
    <name evidence="4" type="ORF">HKD39_16300</name>
</gene>
<keyword evidence="1" id="KW-0547">Nucleotide-binding</keyword>
<evidence type="ECO:0000259" key="3">
    <source>
        <dbReference type="PROSITE" id="PS50893"/>
    </source>
</evidence>
<evidence type="ECO:0000313" key="5">
    <source>
        <dbReference type="Proteomes" id="UP000562984"/>
    </source>
</evidence>
<evidence type="ECO:0000313" key="4">
    <source>
        <dbReference type="EMBL" id="NNG37236.1"/>
    </source>
</evidence>
<dbReference type="GO" id="GO:0005524">
    <property type="term" value="F:ATP binding"/>
    <property type="evidence" value="ECO:0007669"/>
    <property type="project" value="UniProtKB-KW"/>
</dbReference>
<dbReference type="PROSITE" id="PS50893">
    <property type="entry name" value="ABC_TRANSPORTER_2"/>
    <property type="match status" value="1"/>
</dbReference>
<dbReference type="PANTHER" id="PTHR42794">
    <property type="entry name" value="HEMIN IMPORT ATP-BINDING PROTEIN HMUV"/>
    <property type="match status" value="1"/>
</dbReference>
<proteinExistence type="predicted"/>
<dbReference type="RefSeq" id="WP_171200934.1">
    <property type="nucleotide sequence ID" value="NZ_JABEND010000011.1"/>
</dbReference>
<dbReference type="PANTHER" id="PTHR42794:SF2">
    <property type="entry name" value="ABC TRANSPORTER ATP-BINDING PROTEIN"/>
    <property type="match status" value="1"/>
</dbReference>
<sequence>MSLSLDALGVGYQRSPILPPVTATAAAGRLTVLLGPNGSGKSTLLRTVAGLQPALGGAVRLSTAGAEPVDVLGMGVRDRARRVAVVLTDRFDGALLTGGDLVALGRHPHLRVGGRLRDADRTAIRSALSAMHADELADRKLVEMSDGQRQRVLVARALAQEPALLLLDEPSAFLDAPSRIDLLAVLADVAAERQIPVLVSTHDVEAAIRTGQDGWLIDPAAGELGELVTGTVAELSRAAIGRAFDTDRVRFDPGDVSFRLRSSPLDGRSSPERHG</sequence>
<dbReference type="SUPFAM" id="SSF52540">
    <property type="entry name" value="P-loop containing nucleoside triphosphate hydrolases"/>
    <property type="match status" value="1"/>
</dbReference>
<dbReference type="Pfam" id="PF00005">
    <property type="entry name" value="ABC_tran"/>
    <property type="match status" value="1"/>
</dbReference>
<keyword evidence="2 4" id="KW-0067">ATP-binding</keyword>
<protein>
    <submittedName>
        <fullName evidence="4">ABC transporter ATP-binding protein</fullName>
    </submittedName>
</protein>
<dbReference type="AlphaFoldDB" id="A0A849ACB6"/>
<dbReference type="InterPro" id="IPR027417">
    <property type="entry name" value="P-loop_NTPase"/>
</dbReference>
<accession>A0A849ACB6</accession>
<feature type="domain" description="ABC transporter" evidence="3">
    <location>
        <begin position="3"/>
        <end position="243"/>
    </location>
</feature>
<dbReference type="GO" id="GO:0016887">
    <property type="term" value="F:ATP hydrolysis activity"/>
    <property type="evidence" value="ECO:0007669"/>
    <property type="project" value="InterPro"/>
</dbReference>
<reference evidence="4 5" key="1">
    <citation type="submission" date="2020-05" db="EMBL/GenBank/DDBJ databases">
        <title>Nakamurella sp. DB0629 isolated from air conditioner.</title>
        <authorList>
            <person name="Kim D.H."/>
            <person name="Kim D.-U."/>
        </authorList>
    </citation>
    <scope>NUCLEOTIDE SEQUENCE [LARGE SCALE GENOMIC DNA]</scope>
    <source>
        <strain evidence="4 5">DB0629</strain>
    </source>
</reference>
<dbReference type="InterPro" id="IPR003593">
    <property type="entry name" value="AAA+_ATPase"/>
</dbReference>
<dbReference type="InterPro" id="IPR003439">
    <property type="entry name" value="ABC_transporter-like_ATP-bd"/>
</dbReference>